<evidence type="ECO:0000313" key="2">
    <source>
        <dbReference type="Proteomes" id="UP000242381"/>
    </source>
</evidence>
<proteinExistence type="predicted"/>
<dbReference type="EMBL" id="KV921424">
    <property type="protein sequence ID" value="ORE15426.1"/>
    <property type="molecule type" value="Genomic_DNA"/>
</dbReference>
<organism evidence="1 2">
    <name type="scientific">Rhizopus microsporus</name>
    <dbReference type="NCBI Taxonomy" id="58291"/>
    <lineage>
        <taxon>Eukaryota</taxon>
        <taxon>Fungi</taxon>
        <taxon>Fungi incertae sedis</taxon>
        <taxon>Mucoromycota</taxon>
        <taxon>Mucoromycotina</taxon>
        <taxon>Mucoromycetes</taxon>
        <taxon>Mucorales</taxon>
        <taxon>Mucorineae</taxon>
        <taxon>Rhizopodaceae</taxon>
        <taxon>Rhizopus</taxon>
    </lineage>
</organism>
<gene>
    <name evidence="1" type="ORF">BCV71DRAFT_266555</name>
</gene>
<dbReference type="AlphaFoldDB" id="A0A1X0RTR2"/>
<name>A0A1X0RTR2_RHIZD</name>
<protein>
    <submittedName>
        <fullName evidence="1">Uncharacterized protein</fullName>
    </submittedName>
</protein>
<evidence type="ECO:0000313" key="1">
    <source>
        <dbReference type="EMBL" id="ORE15426.1"/>
    </source>
</evidence>
<reference evidence="1 2" key="1">
    <citation type="journal article" date="2016" name="Proc. Natl. Acad. Sci. U.S.A.">
        <title>Lipid metabolic changes in an early divergent fungus govern the establishment of a mutualistic symbiosis with endobacteria.</title>
        <authorList>
            <person name="Lastovetsky O.A."/>
            <person name="Gaspar M.L."/>
            <person name="Mondo S.J."/>
            <person name="LaButti K.M."/>
            <person name="Sandor L."/>
            <person name="Grigoriev I.V."/>
            <person name="Henry S.A."/>
            <person name="Pawlowska T.E."/>
        </authorList>
    </citation>
    <scope>NUCLEOTIDE SEQUENCE [LARGE SCALE GENOMIC DNA]</scope>
    <source>
        <strain evidence="1 2">ATCC 11559</strain>
    </source>
</reference>
<accession>A0A1X0RTR2</accession>
<dbReference type="Proteomes" id="UP000242381">
    <property type="component" value="Unassembled WGS sequence"/>
</dbReference>
<sequence>MEDLMSAINDTIHYCRTDFRDIHDAVKAHPLDGREKFWLKQSILDYLMMLSDDYILAPSETEQNLLDVYGFIKTSCKLCGTKAYG</sequence>